<sequence>MRRKEPGTKAGAESRSILLAAARHLTSHLRCCLCCPSREGPAGASVKGRRRVSSAAPSMVGGASRGPQRRALASLDLDDGGVNRVSGNGHRYVTSDTASAGERELAGGVGQLERGWRGRAGALRPAWASELLPDWRLEQAGDGGGDGDGRR</sequence>
<name>A0A4U6U032_SETVI</name>
<evidence type="ECO:0000313" key="2">
    <source>
        <dbReference type="EMBL" id="TKW07344.1"/>
    </source>
</evidence>
<evidence type="ECO:0000256" key="1">
    <source>
        <dbReference type="SAM" id="MobiDB-lite"/>
    </source>
</evidence>
<proteinExistence type="predicted"/>
<dbReference type="Gramene" id="TKW07344">
    <property type="protein sequence ID" value="TKW07344"/>
    <property type="gene ID" value="SEVIR_7G299400v2"/>
</dbReference>
<dbReference type="AlphaFoldDB" id="A0A4U6U032"/>
<accession>A0A4U6U032</accession>
<dbReference type="EMBL" id="CM016558">
    <property type="protein sequence ID" value="TKW07344.1"/>
    <property type="molecule type" value="Genomic_DNA"/>
</dbReference>
<evidence type="ECO:0000313" key="3">
    <source>
        <dbReference type="Proteomes" id="UP000298652"/>
    </source>
</evidence>
<reference evidence="2" key="1">
    <citation type="submission" date="2019-03" db="EMBL/GenBank/DDBJ databases">
        <title>WGS assembly of Setaria viridis.</title>
        <authorList>
            <person name="Huang P."/>
            <person name="Jenkins J."/>
            <person name="Grimwood J."/>
            <person name="Barry K."/>
            <person name="Healey A."/>
            <person name="Mamidi S."/>
            <person name="Sreedasyam A."/>
            <person name="Shu S."/>
            <person name="Feldman M."/>
            <person name="Wu J."/>
            <person name="Yu Y."/>
            <person name="Chen C."/>
            <person name="Johnson J."/>
            <person name="Rokhsar D."/>
            <person name="Baxter I."/>
            <person name="Schmutz J."/>
            <person name="Brutnell T."/>
            <person name="Kellogg E."/>
        </authorList>
    </citation>
    <scope>NUCLEOTIDE SEQUENCE [LARGE SCALE GENOMIC DNA]</scope>
</reference>
<dbReference type="Proteomes" id="UP000298652">
    <property type="component" value="Chromosome 7"/>
</dbReference>
<organism evidence="2 3">
    <name type="scientific">Setaria viridis</name>
    <name type="common">Green bristlegrass</name>
    <name type="synonym">Setaria italica subsp. viridis</name>
    <dbReference type="NCBI Taxonomy" id="4556"/>
    <lineage>
        <taxon>Eukaryota</taxon>
        <taxon>Viridiplantae</taxon>
        <taxon>Streptophyta</taxon>
        <taxon>Embryophyta</taxon>
        <taxon>Tracheophyta</taxon>
        <taxon>Spermatophyta</taxon>
        <taxon>Magnoliopsida</taxon>
        <taxon>Liliopsida</taxon>
        <taxon>Poales</taxon>
        <taxon>Poaceae</taxon>
        <taxon>PACMAD clade</taxon>
        <taxon>Panicoideae</taxon>
        <taxon>Panicodae</taxon>
        <taxon>Paniceae</taxon>
        <taxon>Cenchrinae</taxon>
        <taxon>Setaria</taxon>
    </lineage>
</organism>
<feature type="region of interest" description="Disordered" evidence="1">
    <location>
        <begin position="39"/>
        <end position="69"/>
    </location>
</feature>
<keyword evidence="3" id="KW-1185">Reference proteome</keyword>
<gene>
    <name evidence="2" type="ORF">SEVIR_7G299400v2</name>
</gene>
<protein>
    <submittedName>
        <fullName evidence="2">Uncharacterized protein</fullName>
    </submittedName>
</protein>